<dbReference type="FunCoup" id="E3NGC9">
    <property type="interactions" value="208"/>
</dbReference>
<dbReference type="EMBL" id="DS268933">
    <property type="protein sequence ID" value="EFP06054.1"/>
    <property type="molecule type" value="Genomic_DNA"/>
</dbReference>
<keyword evidence="3" id="KW-1185">Reference proteome</keyword>
<proteinExistence type="predicted"/>
<dbReference type="EMBL" id="DS268653">
    <property type="protein sequence ID" value="EFO97051.1"/>
    <property type="molecule type" value="Genomic_DNA"/>
</dbReference>
<dbReference type="eggNOG" id="ENOG502TJ7C">
    <property type="taxonomic scope" value="Eukaryota"/>
</dbReference>
<gene>
    <name evidence="1" type="ORF">CRE_25879</name>
    <name evidence="2" type="ORF">CRE_25956</name>
</gene>
<dbReference type="STRING" id="31234.E3NGC9"/>
<dbReference type="OrthoDB" id="5836336at2759"/>
<evidence type="ECO:0000313" key="2">
    <source>
        <dbReference type="EMBL" id="EFP06054.1"/>
    </source>
</evidence>
<name>E3NGC9_CAERE</name>
<dbReference type="InParanoid" id="E3NGC9"/>
<dbReference type="OMA" id="HTQRIVE"/>
<accession>E3NGC9</accession>
<dbReference type="HOGENOM" id="CLU_2814734_0_0_1"/>
<organism evidence="3">
    <name type="scientific">Caenorhabditis remanei</name>
    <name type="common">Caenorhabditis vulgaris</name>
    <dbReference type="NCBI Taxonomy" id="31234"/>
    <lineage>
        <taxon>Eukaryota</taxon>
        <taxon>Metazoa</taxon>
        <taxon>Ecdysozoa</taxon>
        <taxon>Nematoda</taxon>
        <taxon>Chromadorea</taxon>
        <taxon>Rhabditida</taxon>
        <taxon>Rhabditina</taxon>
        <taxon>Rhabditomorpha</taxon>
        <taxon>Rhabditoidea</taxon>
        <taxon>Rhabditidae</taxon>
        <taxon>Peloderinae</taxon>
        <taxon>Caenorhabditis</taxon>
    </lineage>
</organism>
<evidence type="ECO:0000313" key="3">
    <source>
        <dbReference type="Proteomes" id="UP000008281"/>
    </source>
</evidence>
<sequence>MEMAKFLNVFLTVEQVVAVEKLLAIGVPPINIVRLLQSVSPNQQMSPGNRENGI</sequence>
<protein>
    <submittedName>
        <fullName evidence="1">Uncharacterized protein</fullName>
    </submittedName>
</protein>
<dbReference type="AlphaFoldDB" id="E3NGC9"/>
<dbReference type="Proteomes" id="UP000008281">
    <property type="component" value="Unassembled WGS sequence"/>
</dbReference>
<evidence type="ECO:0000313" key="1">
    <source>
        <dbReference type="EMBL" id="EFO97051.1"/>
    </source>
</evidence>
<reference evidence="1" key="1">
    <citation type="submission" date="2007-07" db="EMBL/GenBank/DDBJ databases">
        <title>PCAP assembly of the Caenorhabditis remanei genome.</title>
        <authorList>
            <consortium name="The Caenorhabditis remanei Sequencing Consortium"/>
            <person name="Wilson R.K."/>
        </authorList>
    </citation>
    <scope>NUCLEOTIDE SEQUENCE [LARGE SCALE GENOMIC DNA]</scope>
    <source>
        <strain evidence="1">PB4641</strain>
    </source>
</reference>